<dbReference type="EMBL" id="JACJQL010000002">
    <property type="protein sequence ID" value="MBD2250346.1"/>
    <property type="molecule type" value="Genomic_DNA"/>
</dbReference>
<dbReference type="RefSeq" id="WP_190565727.1">
    <property type="nucleotide sequence ID" value="NZ_JACJQL010000002.1"/>
</dbReference>
<proteinExistence type="predicted"/>
<keyword evidence="2" id="KW-1185">Reference proteome</keyword>
<accession>A0ABR8BBV1</accession>
<organism evidence="1 2">
    <name type="scientific">Nostoc parmelioides FACHB-3921</name>
    <dbReference type="NCBI Taxonomy" id="2692909"/>
    <lineage>
        <taxon>Bacteria</taxon>
        <taxon>Bacillati</taxon>
        <taxon>Cyanobacteriota</taxon>
        <taxon>Cyanophyceae</taxon>
        <taxon>Nostocales</taxon>
        <taxon>Nostocaceae</taxon>
        <taxon>Nostoc</taxon>
    </lineage>
</organism>
<dbReference type="Proteomes" id="UP000621307">
    <property type="component" value="Unassembled WGS sequence"/>
</dbReference>
<name>A0ABR8BBV1_9NOSO</name>
<sequence length="67" mass="7394">MKEPKRKLTLSLSCSEKFFRSLLLQRSNLRGATYEEAAYLSVGLVSSVETSGTQLEGNSCPVSIRKP</sequence>
<evidence type="ECO:0000313" key="1">
    <source>
        <dbReference type="EMBL" id="MBD2250346.1"/>
    </source>
</evidence>
<gene>
    <name evidence="1" type="ORF">H6G14_03360</name>
</gene>
<evidence type="ECO:0000313" key="2">
    <source>
        <dbReference type="Proteomes" id="UP000621307"/>
    </source>
</evidence>
<comment type="caution">
    <text evidence="1">The sequence shown here is derived from an EMBL/GenBank/DDBJ whole genome shotgun (WGS) entry which is preliminary data.</text>
</comment>
<reference evidence="1 2" key="1">
    <citation type="journal article" date="2020" name="ISME J.">
        <title>Comparative genomics reveals insights into cyanobacterial evolution and habitat adaptation.</title>
        <authorList>
            <person name="Chen M.Y."/>
            <person name="Teng W.K."/>
            <person name="Zhao L."/>
            <person name="Hu C.X."/>
            <person name="Zhou Y.K."/>
            <person name="Han B.P."/>
            <person name="Song L.R."/>
            <person name="Shu W.S."/>
        </authorList>
    </citation>
    <scope>NUCLEOTIDE SEQUENCE [LARGE SCALE GENOMIC DNA]</scope>
    <source>
        <strain evidence="1 2">FACHB-3921</strain>
    </source>
</reference>
<protein>
    <submittedName>
        <fullName evidence="1">Uncharacterized protein</fullName>
    </submittedName>
</protein>